<gene>
    <name evidence="5" type="ORF">NP493_41g06021</name>
</gene>
<evidence type="ECO:0000256" key="3">
    <source>
        <dbReference type="SAM" id="SignalP"/>
    </source>
</evidence>
<dbReference type="PANTHER" id="PTHR31997">
    <property type="entry name" value="AGAP003710-PA"/>
    <property type="match status" value="1"/>
</dbReference>
<dbReference type="EMBL" id="JAODUO010000041">
    <property type="protein sequence ID" value="KAK2192008.1"/>
    <property type="molecule type" value="Genomic_DNA"/>
</dbReference>
<reference evidence="5" key="1">
    <citation type="journal article" date="2023" name="Mol. Biol. Evol.">
        <title>Third-Generation Sequencing Reveals the Adaptive Role of the Epigenome in Three Deep-Sea Polychaetes.</title>
        <authorList>
            <person name="Perez M."/>
            <person name="Aroh O."/>
            <person name="Sun Y."/>
            <person name="Lan Y."/>
            <person name="Juniper S.K."/>
            <person name="Young C.R."/>
            <person name="Angers B."/>
            <person name="Qian P.Y."/>
        </authorList>
    </citation>
    <scope>NUCLEOTIDE SEQUENCE</scope>
    <source>
        <strain evidence="5">R07B-5</strain>
    </source>
</reference>
<protein>
    <recommendedName>
        <fullName evidence="4">DUF3719 domain-containing protein</fullName>
    </recommendedName>
</protein>
<dbReference type="Pfam" id="PF12516">
    <property type="entry name" value="DUF3719"/>
    <property type="match status" value="1"/>
</dbReference>
<comment type="similarity">
    <text evidence="1">Belongs to the FAM149 family.</text>
</comment>
<feature type="region of interest" description="Disordered" evidence="2">
    <location>
        <begin position="461"/>
        <end position="485"/>
    </location>
</feature>
<sequence length="674" mass="74965">MVLWLLCFCILYKNYLCAHALYFNKTCCYRRGVSRSSYPPLEKAEDPIPAGFPIDTYSTHGFTISNASNSGRSSPTNVDSELGYSFVSNSWTTGNTTERSSIYSLGEDEFDRAASKKVWELFKQIDSMLFENRDGPLLLNGECQEWVSHFPHLRILGKQKIPPQDMGYQLVPNENPLPLSGSLLTDVTEQDLSGTMGQLSIMGHHLDALKPLMDGSSSYLEEEVFEKDGHVDDIIGIDYLSLDDDAKTNVTRLKHSGMPPVTPQACVKDNITGAAFDFIWAEFISWLRPLLGRYARQLLTDDGDDLEEVHMPELGMPLIDGPTYSLNRDMLSLSREASLLSTSRIPDKRTGMSRLEDLLTISTKTLLKRDKSNLHETVDLQTAATLHPRPVSSSTKYLGGSRPLSVKPLEQHRHASARAKTSGRRLLAPIAGDRARTPNAEEEKNQRLQNEVIRGHRLTTMNDQITSPPPQFGRNGTLPPLDSGEMNGITGVSRRTMNNRVGSAAFHEKESLTHVLRERPLETRPSTTHILYRTDIQSGRRSSTPMGFNNSFKLSSVATTGNMIGPPGQQLNVTGSSINPHVGPDIELSDNFEDIVQSSAQWGTRNPISALGQIPIMYVRQVLRKECPHPTATPVATHRRLAPHNVIKHLTGGSTLPAPVRKGRLHQHYHMPVR</sequence>
<dbReference type="Proteomes" id="UP001209878">
    <property type="component" value="Unassembled WGS sequence"/>
</dbReference>
<organism evidence="5 6">
    <name type="scientific">Ridgeia piscesae</name>
    <name type="common">Tubeworm</name>
    <dbReference type="NCBI Taxonomy" id="27915"/>
    <lineage>
        <taxon>Eukaryota</taxon>
        <taxon>Metazoa</taxon>
        <taxon>Spiralia</taxon>
        <taxon>Lophotrochozoa</taxon>
        <taxon>Annelida</taxon>
        <taxon>Polychaeta</taxon>
        <taxon>Sedentaria</taxon>
        <taxon>Canalipalpata</taxon>
        <taxon>Sabellida</taxon>
        <taxon>Siboglinidae</taxon>
        <taxon>Ridgeia</taxon>
    </lineage>
</organism>
<evidence type="ECO:0000313" key="5">
    <source>
        <dbReference type="EMBL" id="KAK2192008.1"/>
    </source>
</evidence>
<evidence type="ECO:0000256" key="1">
    <source>
        <dbReference type="ARBA" id="ARBA00008309"/>
    </source>
</evidence>
<evidence type="ECO:0000256" key="2">
    <source>
        <dbReference type="SAM" id="MobiDB-lite"/>
    </source>
</evidence>
<keyword evidence="3" id="KW-0732">Signal</keyword>
<proteinExistence type="inferred from homology"/>
<feature type="chain" id="PRO_5042281505" description="DUF3719 domain-containing protein" evidence="3">
    <location>
        <begin position="21"/>
        <end position="674"/>
    </location>
</feature>
<comment type="caution">
    <text evidence="5">The sequence shown here is derived from an EMBL/GenBank/DDBJ whole genome shotgun (WGS) entry which is preliminary data.</text>
</comment>
<accession>A0AAD9UJM8</accession>
<feature type="domain" description="DUF3719" evidence="4">
    <location>
        <begin position="128"/>
        <end position="189"/>
    </location>
</feature>
<dbReference type="InterPro" id="IPR022194">
    <property type="entry name" value="DUF3719"/>
</dbReference>
<evidence type="ECO:0000313" key="6">
    <source>
        <dbReference type="Proteomes" id="UP001209878"/>
    </source>
</evidence>
<name>A0AAD9UJM8_RIDPI</name>
<dbReference type="PANTHER" id="PTHR31997:SF1">
    <property type="entry name" value="AGAP003710-PA"/>
    <property type="match status" value="1"/>
</dbReference>
<keyword evidence="6" id="KW-1185">Reference proteome</keyword>
<dbReference type="InterPro" id="IPR039630">
    <property type="entry name" value="FAM149"/>
</dbReference>
<evidence type="ECO:0000259" key="4">
    <source>
        <dbReference type="Pfam" id="PF12516"/>
    </source>
</evidence>
<dbReference type="AlphaFoldDB" id="A0AAD9UJM8"/>
<feature type="signal peptide" evidence="3">
    <location>
        <begin position="1"/>
        <end position="20"/>
    </location>
</feature>